<organism evidence="1">
    <name type="scientific">marine sediment metagenome</name>
    <dbReference type="NCBI Taxonomy" id="412755"/>
    <lineage>
        <taxon>unclassified sequences</taxon>
        <taxon>metagenomes</taxon>
        <taxon>ecological metagenomes</taxon>
    </lineage>
</organism>
<accession>A0A0F9TEV7</accession>
<dbReference type="EMBL" id="LAZR01000274">
    <property type="protein sequence ID" value="KKN77769.1"/>
    <property type="molecule type" value="Genomic_DNA"/>
</dbReference>
<name>A0A0F9TEV7_9ZZZZ</name>
<proteinExistence type="predicted"/>
<reference evidence="1" key="1">
    <citation type="journal article" date="2015" name="Nature">
        <title>Complex archaea that bridge the gap between prokaryotes and eukaryotes.</title>
        <authorList>
            <person name="Spang A."/>
            <person name="Saw J.H."/>
            <person name="Jorgensen S.L."/>
            <person name="Zaremba-Niedzwiedzka K."/>
            <person name="Martijn J."/>
            <person name="Lind A.E."/>
            <person name="van Eijk R."/>
            <person name="Schleper C."/>
            <person name="Guy L."/>
            <person name="Ettema T.J."/>
        </authorList>
    </citation>
    <scope>NUCLEOTIDE SEQUENCE</scope>
</reference>
<protein>
    <submittedName>
        <fullName evidence="1">Uncharacterized protein</fullName>
    </submittedName>
</protein>
<gene>
    <name evidence="1" type="ORF">LCGC14_0357430</name>
</gene>
<evidence type="ECO:0000313" key="1">
    <source>
        <dbReference type="EMBL" id="KKN77769.1"/>
    </source>
</evidence>
<sequence length="179" mass="20226">MKQEVVEYYKAVQQMHAELYQRSKKLVEAISTCTDLGELTDYAYALRDASKLLEDSAKDARKAQKRASDITCILWVQHSAADASFPDKIKTEHCTGIPQVKFAGRVPRPGTPEYDELLAFMGMPEGLIKSGVMRTHWPSFVDYLTRLAEEGKPLPPGVDPETTYPIYELRLRKGKCVDE</sequence>
<comment type="caution">
    <text evidence="1">The sequence shown here is derived from an EMBL/GenBank/DDBJ whole genome shotgun (WGS) entry which is preliminary data.</text>
</comment>
<dbReference type="AlphaFoldDB" id="A0A0F9TEV7"/>